<gene>
    <name evidence="5" type="ORF">G3A44_20970</name>
</gene>
<dbReference type="PANTHER" id="PTHR30483">
    <property type="entry name" value="LEUCINE-SPECIFIC-BINDING PROTEIN"/>
    <property type="match status" value="1"/>
</dbReference>
<evidence type="ECO:0000256" key="3">
    <source>
        <dbReference type="SAM" id="SignalP"/>
    </source>
</evidence>
<comment type="similarity">
    <text evidence="1">Belongs to the leucine-binding protein family.</text>
</comment>
<dbReference type="AlphaFoldDB" id="A0A7C9TNV3"/>
<dbReference type="Proteomes" id="UP000484255">
    <property type="component" value="Unassembled WGS sequence"/>
</dbReference>
<protein>
    <submittedName>
        <fullName evidence="5">ABC transporter substrate-binding protein</fullName>
    </submittedName>
</protein>
<dbReference type="PANTHER" id="PTHR30483:SF38">
    <property type="entry name" value="BLR7848 PROTEIN"/>
    <property type="match status" value="1"/>
</dbReference>
<keyword evidence="6" id="KW-1185">Reference proteome</keyword>
<evidence type="ECO:0000256" key="1">
    <source>
        <dbReference type="ARBA" id="ARBA00010062"/>
    </source>
</evidence>
<evidence type="ECO:0000313" key="6">
    <source>
        <dbReference type="Proteomes" id="UP000484255"/>
    </source>
</evidence>
<feature type="domain" description="Leucine-binding protein" evidence="4">
    <location>
        <begin position="30"/>
        <end position="379"/>
    </location>
</feature>
<keyword evidence="2 3" id="KW-0732">Signal</keyword>
<dbReference type="InterPro" id="IPR051010">
    <property type="entry name" value="BCAA_transport"/>
</dbReference>
<organism evidence="5 6">
    <name type="scientific">Ideonella livida</name>
    <dbReference type="NCBI Taxonomy" id="2707176"/>
    <lineage>
        <taxon>Bacteria</taxon>
        <taxon>Pseudomonadati</taxon>
        <taxon>Pseudomonadota</taxon>
        <taxon>Betaproteobacteria</taxon>
        <taxon>Burkholderiales</taxon>
        <taxon>Sphaerotilaceae</taxon>
        <taxon>Ideonella</taxon>
    </lineage>
</organism>
<dbReference type="Gene3D" id="3.40.50.2300">
    <property type="match status" value="2"/>
</dbReference>
<evidence type="ECO:0000313" key="5">
    <source>
        <dbReference type="EMBL" id="NDY93667.1"/>
    </source>
</evidence>
<comment type="caution">
    <text evidence="5">The sequence shown here is derived from an EMBL/GenBank/DDBJ whole genome shotgun (WGS) entry which is preliminary data.</text>
</comment>
<name>A0A7C9TNV3_9BURK</name>
<feature type="signal peptide" evidence="3">
    <location>
        <begin position="1"/>
        <end position="28"/>
    </location>
</feature>
<dbReference type="RefSeq" id="WP_163459697.1">
    <property type="nucleotide sequence ID" value="NZ_JAAGOH010000043.1"/>
</dbReference>
<evidence type="ECO:0000256" key="2">
    <source>
        <dbReference type="ARBA" id="ARBA00022729"/>
    </source>
</evidence>
<dbReference type="SUPFAM" id="SSF53822">
    <property type="entry name" value="Periplasmic binding protein-like I"/>
    <property type="match status" value="1"/>
</dbReference>
<dbReference type="InterPro" id="IPR028082">
    <property type="entry name" value="Peripla_BP_I"/>
</dbReference>
<accession>A0A7C9TNV3</accession>
<proteinExistence type="inferred from homology"/>
<feature type="chain" id="PRO_5029022156" evidence="3">
    <location>
        <begin position="29"/>
        <end position="384"/>
    </location>
</feature>
<dbReference type="InterPro" id="IPR028081">
    <property type="entry name" value="Leu-bd"/>
</dbReference>
<dbReference type="CDD" id="cd06333">
    <property type="entry name" value="PBP1_ABC_RPA1789-like"/>
    <property type="match status" value="1"/>
</dbReference>
<evidence type="ECO:0000259" key="4">
    <source>
        <dbReference type="Pfam" id="PF13458"/>
    </source>
</evidence>
<dbReference type="Pfam" id="PF13458">
    <property type="entry name" value="Peripla_BP_6"/>
    <property type="match status" value="1"/>
</dbReference>
<reference evidence="5 6" key="1">
    <citation type="submission" date="2020-02" db="EMBL/GenBank/DDBJ databases">
        <title>Ideonella bacterium strain TBM-1.</title>
        <authorList>
            <person name="Chen W.-M."/>
        </authorList>
    </citation>
    <scope>NUCLEOTIDE SEQUENCE [LARGE SCALE GENOMIC DNA]</scope>
    <source>
        <strain evidence="5 6">TBM-1</strain>
    </source>
</reference>
<sequence length="384" mass="40399">MTAFTPRKTLATLAVAVVAAAGGPPAWADITIGVSLPLTGPASSLGIPLQNMVKLWPQQIAGEKLNVIVMDDAGDPSKGVDHVRRFVEHKADLVMGSIVTPVAAAQAQLLFDAQTPQFALAPVMLPPGKETWTFRMSQGTALMASIVVDELIKAKVKTVGFLGYADAYGEGWLTEVNKLLASRPGAPKMVAVERFARTDASVTGQAIKLVSANPEAILVAASGGGAAMPHRGLVERGYKGPIYQTHAAASRDFIRLGGKDVNGAHVLASPSVAAEQIPAHHPSKAHALDFVKQYEGAYGAGTRAIFAASAYDVMVLLGKTVPVALKAGRPGTPEFRTALRDATERLGPTAMSNGVMHFTKDDHWGHTAHSGLVVRVDNGDWKVE</sequence>
<dbReference type="EMBL" id="JAAGOH010000043">
    <property type="protein sequence ID" value="NDY93667.1"/>
    <property type="molecule type" value="Genomic_DNA"/>
</dbReference>